<dbReference type="InterPro" id="IPR000629">
    <property type="entry name" value="RNA-helicase_DEAD-box_CS"/>
</dbReference>
<dbReference type="Pfam" id="PF00270">
    <property type="entry name" value="DEAD"/>
    <property type="match status" value="1"/>
</dbReference>
<evidence type="ECO:0000256" key="5">
    <source>
        <dbReference type="HAMAP-Rule" id="MF_00967"/>
    </source>
</evidence>
<accession>A0ABQ0UF83</accession>
<dbReference type="InterPro" id="IPR050079">
    <property type="entry name" value="DEAD_box_RNA_helicase"/>
</dbReference>
<dbReference type="PANTHER" id="PTHR47959:SF3">
    <property type="entry name" value="ATP-DEPENDENT RNA HELICASE SRMB"/>
    <property type="match status" value="1"/>
</dbReference>
<evidence type="ECO:0000256" key="4">
    <source>
        <dbReference type="ARBA" id="ARBA00022840"/>
    </source>
</evidence>
<evidence type="ECO:0000256" key="1">
    <source>
        <dbReference type="ARBA" id="ARBA00022741"/>
    </source>
</evidence>
<comment type="subunit">
    <text evidence="5">Interacts with the 50S ribosomal subunit.</text>
</comment>
<dbReference type="EC" id="3.6.4.13" evidence="5"/>
<dbReference type="SUPFAM" id="SSF52540">
    <property type="entry name" value="P-loop containing nucleoside triphosphate hydrolases"/>
    <property type="match status" value="1"/>
</dbReference>
<dbReference type="SMART" id="SM00487">
    <property type="entry name" value="DEXDc"/>
    <property type="match status" value="1"/>
</dbReference>
<protein>
    <recommendedName>
        <fullName evidence="5">ATP-dependent RNA helicase SrmB</fullName>
        <ecNumber evidence="5">3.6.4.13</ecNumber>
    </recommendedName>
</protein>
<dbReference type="InterPro" id="IPR014001">
    <property type="entry name" value="Helicase_ATP-bd"/>
</dbReference>
<feature type="short sequence motif" description="Q motif" evidence="6">
    <location>
        <begin position="12"/>
        <end position="40"/>
    </location>
</feature>
<keyword evidence="3 5" id="KW-0347">Helicase</keyword>
<dbReference type="EMBL" id="BJUT01000027">
    <property type="protein sequence ID" value="GEK77120.1"/>
    <property type="molecule type" value="Genomic_DNA"/>
</dbReference>
<evidence type="ECO:0000259" key="10">
    <source>
        <dbReference type="PROSITE" id="PS51195"/>
    </source>
</evidence>
<keyword evidence="5" id="KW-0690">Ribosome biogenesis</keyword>
<evidence type="ECO:0000256" key="3">
    <source>
        <dbReference type="ARBA" id="ARBA00022806"/>
    </source>
</evidence>
<comment type="similarity">
    <text evidence="5">Belongs to the DEAD box helicase family. SrmB subfamily.</text>
</comment>
<sequence length="420" mass="47721">MQVIVPYFRHSMQFSEFDLDTKLLNAIDKMGYETPTSIQQQAIPEALQGRDILASAPTGTGKTAAFLIPAIQYLMDFPRRDPGFARVLIMTPTRELAYQIHEQCELLAKGTHLKIGVVTGGINYGTHKEIFENNNDILIATPGRLMEYLETENFHAENVEMLILDEADRMLDMGFRKEMLRICDEAKNRRQCFLFSATLEGDSVELFAERILNDPALLEAESSRKEKAKIHQWVHLADDYHHKLELLVNTLNGPDVSKAIVFVKTRERLETLIGELTNNGVKAAWLRGEMPQDKRMKAMENFHSGKTRILIATDVAARGIDVSDISHVINFDMPRTADVYVHRIGRTGRAGKKGIAISLVEAHDIGILYKVERYTEQKLKRRIIKGLEPQHKEAKPPAKKRKDPVKMKAKKKAKAKIKKK</sequence>
<dbReference type="Pfam" id="PF00271">
    <property type="entry name" value="Helicase_C"/>
    <property type="match status" value="1"/>
</dbReference>
<dbReference type="PROSITE" id="PS51192">
    <property type="entry name" value="HELICASE_ATP_BIND_1"/>
    <property type="match status" value="1"/>
</dbReference>
<dbReference type="HAMAP" id="MF_00967">
    <property type="entry name" value="DEAD_helicase_SrmB"/>
    <property type="match status" value="1"/>
</dbReference>
<evidence type="ECO:0000256" key="2">
    <source>
        <dbReference type="ARBA" id="ARBA00022801"/>
    </source>
</evidence>
<dbReference type="InterPro" id="IPR044742">
    <property type="entry name" value="DEAD/DEAH_RhlB"/>
</dbReference>
<dbReference type="Proteomes" id="UP000321189">
    <property type="component" value="Unassembled WGS sequence"/>
</dbReference>
<keyword evidence="1 5" id="KW-0547">Nucleotide-binding</keyword>
<feature type="domain" description="Helicase C-terminal" evidence="9">
    <location>
        <begin position="243"/>
        <end position="395"/>
    </location>
</feature>
<evidence type="ECO:0000313" key="12">
    <source>
        <dbReference type="Proteomes" id="UP000321189"/>
    </source>
</evidence>
<dbReference type="InterPro" id="IPR014014">
    <property type="entry name" value="RNA_helicase_DEAD_Q_motif"/>
</dbReference>
<feature type="compositionally biased region" description="Basic residues" evidence="7">
    <location>
        <begin position="397"/>
        <end position="420"/>
    </location>
</feature>
<dbReference type="PANTHER" id="PTHR47959">
    <property type="entry name" value="ATP-DEPENDENT RNA HELICASE RHLE-RELATED"/>
    <property type="match status" value="1"/>
</dbReference>
<comment type="catalytic activity">
    <reaction evidence="5">
        <text>ATP + H2O = ADP + phosphate + H(+)</text>
        <dbReference type="Rhea" id="RHEA:13065"/>
        <dbReference type="ChEBI" id="CHEBI:15377"/>
        <dbReference type="ChEBI" id="CHEBI:15378"/>
        <dbReference type="ChEBI" id="CHEBI:30616"/>
        <dbReference type="ChEBI" id="CHEBI:43474"/>
        <dbReference type="ChEBI" id="CHEBI:456216"/>
        <dbReference type="EC" id="3.6.4.13"/>
    </reaction>
</comment>
<evidence type="ECO:0000313" key="11">
    <source>
        <dbReference type="EMBL" id="GEK77120.1"/>
    </source>
</evidence>
<feature type="region of interest" description="Disordered" evidence="7">
    <location>
        <begin position="386"/>
        <end position="420"/>
    </location>
</feature>
<evidence type="ECO:0000256" key="6">
    <source>
        <dbReference type="PROSITE-ProRule" id="PRU00552"/>
    </source>
</evidence>
<comment type="function">
    <text evidence="5">DEAD-box RNA helicase involved in the assembly of the 50S ribosomal subunit at low temperature. Exhibits RNA-stimulated ATP hydrolysis and RNA unwinding activity.</text>
</comment>
<dbReference type="Gene3D" id="3.40.50.300">
    <property type="entry name" value="P-loop containing nucleotide triphosphate hydrolases"/>
    <property type="match status" value="2"/>
</dbReference>
<feature type="domain" description="Helicase ATP-binding" evidence="8">
    <location>
        <begin position="43"/>
        <end position="217"/>
    </location>
</feature>
<feature type="domain" description="DEAD-box RNA helicase Q" evidence="10">
    <location>
        <begin position="12"/>
        <end position="40"/>
    </location>
</feature>
<dbReference type="PROSITE" id="PS51195">
    <property type="entry name" value="Q_MOTIF"/>
    <property type="match status" value="1"/>
</dbReference>
<comment type="subcellular location">
    <subcellularLocation>
        <location evidence="5">Cytoplasm</location>
    </subcellularLocation>
</comment>
<dbReference type="InterPro" id="IPR027417">
    <property type="entry name" value="P-loop_NTPase"/>
</dbReference>
<gene>
    <name evidence="5 11" type="primary">srmB</name>
    <name evidence="11" type="ORF">PAT01_24240</name>
</gene>
<dbReference type="InterPro" id="IPR011545">
    <property type="entry name" value="DEAD/DEAH_box_helicase_dom"/>
</dbReference>
<dbReference type="InterPro" id="IPR028621">
    <property type="entry name" value="DEAD_helicase_SrmB"/>
</dbReference>
<evidence type="ECO:0000256" key="7">
    <source>
        <dbReference type="SAM" id="MobiDB-lite"/>
    </source>
</evidence>
<keyword evidence="12" id="KW-1185">Reference proteome</keyword>
<reference evidence="11 12" key="1">
    <citation type="submission" date="2019-07" db="EMBL/GenBank/DDBJ databases">
        <title>Whole genome shotgun sequence of Pseudoalteromonas atlantica NBRC 103033.</title>
        <authorList>
            <person name="Hosoyama A."/>
            <person name="Uohara A."/>
            <person name="Ohji S."/>
            <person name="Ichikawa N."/>
        </authorList>
    </citation>
    <scope>NUCLEOTIDE SEQUENCE [LARGE SCALE GENOMIC DNA]</scope>
    <source>
        <strain evidence="11 12">NBRC 103033</strain>
    </source>
</reference>
<dbReference type="CDD" id="cd18787">
    <property type="entry name" value="SF2_C_DEAD"/>
    <property type="match status" value="1"/>
</dbReference>
<dbReference type="GO" id="GO:0004386">
    <property type="term" value="F:helicase activity"/>
    <property type="evidence" value="ECO:0007669"/>
    <property type="project" value="UniProtKB-KW"/>
</dbReference>
<dbReference type="InterPro" id="IPR001650">
    <property type="entry name" value="Helicase_C-like"/>
</dbReference>
<keyword evidence="2 5" id="KW-0378">Hydrolase</keyword>
<comment type="caution">
    <text evidence="11">The sequence shown here is derived from an EMBL/GenBank/DDBJ whole genome shotgun (WGS) entry which is preliminary data.</text>
</comment>
<evidence type="ECO:0000259" key="8">
    <source>
        <dbReference type="PROSITE" id="PS51192"/>
    </source>
</evidence>
<proteinExistence type="inferred from homology"/>
<evidence type="ECO:0000259" key="9">
    <source>
        <dbReference type="PROSITE" id="PS51194"/>
    </source>
</evidence>
<dbReference type="SMART" id="SM00490">
    <property type="entry name" value="HELICc"/>
    <property type="match status" value="1"/>
</dbReference>
<dbReference type="NCBIfam" id="NF008394">
    <property type="entry name" value="PRK11192.1"/>
    <property type="match status" value="1"/>
</dbReference>
<keyword evidence="5" id="KW-0963">Cytoplasm</keyword>
<dbReference type="PROSITE" id="PS00039">
    <property type="entry name" value="DEAD_ATP_HELICASE"/>
    <property type="match status" value="1"/>
</dbReference>
<dbReference type="CDD" id="cd00268">
    <property type="entry name" value="DEADc"/>
    <property type="match status" value="1"/>
</dbReference>
<organism evidence="11 12">
    <name type="scientific">Pseudoalteromonas atlantica</name>
    <name type="common">Alteromonas atlantica</name>
    <dbReference type="NCBI Taxonomy" id="288"/>
    <lineage>
        <taxon>Bacteria</taxon>
        <taxon>Pseudomonadati</taxon>
        <taxon>Pseudomonadota</taxon>
        <taxon>Gammaproteobacteria</taxon>
        <taxon>Alteromonadales</taxon>
        <taxon>Pseudoalteromonadaceae</taxon>
        <taxon>Pseudoalteromonas</taxon>
    </lineage>
</organism>
<name>A0ABQ0UF83_PSEAF</name>
<dbReference type="PROSITE" id="PS51194">
    <property type="entry name" value="HELICASE_CTER"/>
    <property type="match status" value="1"/>
</dbReference>
<keyword evidence="4 5" id="KW-0067">ATP-binding</keyword>